<proteinExistence type="predicted"/>
<dbReference type="EMBL" id="JBBPBK010000008">
    <property type="protein sequence ID" value="KAK9279220.1"/>
    <property type="molecule type" value="Genomic_DNA"/>
</dbReference>
<sequence>MMELKGTTFVPQFRVGLPQITRLLAKRAKRLTVSSSFGETFPVSYSRRKTLEVHCDNSQSIQHSALSRGDSSRLSELSFNRLQLSDQDYCGLQSRNFGRFIAREAVLDEEYWTAAWLRAEAHWESLSYMRHIDSYKRKYAEQLDLHKIHPWFDLANAFLAQYRFNTEMAPDRFELDKALQQLDLKLSKKKCLTQHISPYVLGCNDYKLQSNYENVVPFACVEHTISPMTCSDIQDQKPIVDEPEPMQQEGDSSHEPMLAIEDLDVVH</sequence>
<accession>A0AAP0WXI3</accession>
<dbReference type="PANTHER" id="PTHR47426:SF4">
    <property type="entry name" value="N-ACETYLTRANSFERASE DOMAIN-CONTAINING PROTEIN"/>
    <property type="match status" value="1"/>
</dbReference>
<evidence type="ECO:0000313" key="2">
    <source>
        <dbReference type="Proteomes" id="UP001415857"/>
    </source>
</evidence>
<reference evidence="1 2" key="1">
    <citation type="journal article" date="2024" name="Plant J.">
        <title>Genome sequences and population genomics reveal climatic adaptation and genomic divergence between two closely related sweetgum species.</title>
        <authorList>
            <person name="Xu W.Q."/>
            <person name="Ren C.Q."/>
            <person name="Zhang X.Y."/>
            <person name="Comes H.P."/>
            <person name="Liu X.H."/>
            <person name="Li Y.G."/>
            <person name="Kettle C.J."/>
            <person name="Jalonen R."/>
            <person name="Gaisberger H."/>
            <person name="Ma Y.Z."/>
            <person name="Qiu Y.X."/>
        </authorList>
    </citation>
    <scope>NUCLEOTIDE SEQUENCE [LARGE SCALE GENOMIC DNA]</scope>
    <source>
        <strain evidence="1">Hangzhou</strain>
    </source>
</reference>
<dbReference type="PANTHER" id="PTHR47426">
    <property type="entry name" value="ACYL-COA N-ACYLTRANSFERASES (NAT) SUPERFAMILY PROTEIN"/>
    <property type="match status" value="1"/>
</dbReference>
<dbReference type="Proteomes" id="UP001415857">
    <property type="component" value="Unassembled WGS sequence"/>
</dbReference>
<keyword evidence="2" id="KW-1185">Reference proteome</keyword>
<organism evidence="1 2">
    <name type="scientific">Liquidambar formosana</name>
    <name type="common">Formosan gum</name>
    <dbReference type="NCBI Taxonomy" id="63359"/>
    <lineage>
        <taxon>Eukaryota</taxon>
        <taxon>Viridiplantae</taxon>
        <taxon>Streptophyta</taxon>
        <taxon>Embryophyta</taxon>
        <taxon>Tracheophyta</taxon>
        <taxon>Spermatophyta</taxon>
        <taxon>Magnoliopsida</taxon>
        <taxon>eudicotyledons</taxon>
        <taxon>Gunneridae</taxon>
        <taxon>Pentapetalae</taxon>
        <taxon>Saxifragales</taxon>
        <taxon>Altingiaceae</taxon>
        <taxon>Liquidambar</taxon>
    </lineage>
</organism>
<protein>
    <submittedName>
        <fullName evidence="1">Uncharacterized protein</fullName>
    </submittedName>
</protein>
<evidence type="ECO:0000313" key="1">
    <source>
        <dbReference type="EMBL" id="KAK9279220.1"/>
    </source>
</evidence>
<name>A0AAP0WXI3_LIQFO</name>
<dbReference type="AlphaFoldDB" id="A0AAP0WXI3"/>
<gene>
    <name evidence="1" type="ORF">L1049_012898</name>
</gene>
<comment type="caution">
    <text evidence="1">The sequence shown here is derived from an EMBL/GenBank/DDBJ whole genome shotgun (WGS) entry which is preliminary data.</text>
</comment>